<organism evidence="2 3">
    <name type="scientific">Polytolypa hystricis (strain UAMH7299)</name>
    <dbReference type="NCBI Taxonomy" id="1447883"/>
    <lineage>
        <taxon>Eukaryota</taxon>
        <taxon>Fungi</taxon>
        <taxon>Dikarya</taxon>
        <taxon>Ascomycota</taxon>
        <taxon>Pezizomycotina</taxon>
        <taxon>Eurotiomycetes</taxon>
        <taxon>Eurotiomycetidae</taxon>
        <taxon>Onygenales</taxon>
        <taxon>Onygenales incertae sedis</taxon>
        <taxon>Polytolypa</taxon>
    </lineage>
</organism>
<protein>
    <submittedName>
        <fullName evidence="2">Uncharacterized protein</fullName>
    </submittedName>
</protein>
<feature type="compositionally biased region" description="Acidic residues" evidence="1">
    <location>
        <begin position="66"/>
        <end position="78"/>
    </location>
</feature>
<gene>
    <name evidence="2" type="ORF">AJ80_09681</name>
</gene>
<accession>A0A2B7WLZ2</accession>
<dbReference type="EMBL" id="PDNA01000318">
    <property type="protein sequence ID" value="PGG97558.1"/>
    <property type="molecule type" value="Genomic_DNA"/>
</dbReference>
<keyword evidence="3" id="KW-1185">Reference proteome</keyword>
<dbReference type="Proteomes" id="UP000224634">
    <property type="component" value="Unassembled WGS sequence"/>
</dbReference>
<evidence type="ECO:0000313" key="2">
    <source>
        <dbReference type="EMBL" id="PGG97558.1"/>
    </source>
</evidence>
<feature type="region of interest" description="Disordered" evidence="1">
    <location>
        <begin position="54"/>
        <end position="120"/>
    </location>
</feature>
<comment type="caution">
    <text evidence="2">The sequence shown here is derived from an EMBL/GenBank/DDBJ whole genome shotgun (WGS) entry which is preliminary data.</text>
</comment>
<feature type="region of interest" description="Disordered" evidence="1">
    <location>
        <begin position="1"/>
        <end position="22"/>
    </location>
</feature>
<feature type="region of interest" description="Disordered" evidence="1">
    <location>
        <begin position="201"/>
        <end position="278"/>
    </location>
</feature>
<feature type="region of interest" description="Disordered" evidence="1">
    <location>
        <begin position="29"/>
        <end position="48"/>
    </location>
</feature>
<evidence type="ECO:0000256" key="1">
    <source>
        <dbReference type="SAM" id="MobiDB-lite"/>
    </source>
</evidence>
<sequence>MAREPRRLANGTPESGRTRDIEAWCQGVYDDTGDIPDEPVWTDSERGEFGQYDIASTNDSHYGDVESNEEWVEVEEDSGFGSEGGNQETPEESDSHQRGSGEDVIAEAPPATLPDANNANLYDDASSDMMVFDMEFDNSPPFAGGATRRRNADFFDLEERRLYHHPAPVTNRGPTRTNVFVDVIDYDEDQIRQHAHQLAVARHAAANPDDGPGKENFPPGPTSNTPSQSFGRERGRYSPVPPERNVSPFVVHHGHHSISLPPNLARPVSRTQREEEDH</sequence>
<evidence type="ECO:0000313" key="3">
    <source>
        <dbReference type="Proteomes" id="UP000224634"/>
    </source>
</evidence>
<reference evidence="2 3" key="1">
    <citation type="submission" date="2017-10" db="EMBL/GenBank/DDBJ databases">
        <title>Comparative genomics in systemic dimorphic fungi from Ajellomycetaceae.</title>
        <authorList>
            <person name="Munoz J.F."/>
            <person name="Mcewen J.G."/>
            <person name="Clay O.K."/>
            <person name="Cuomo C.A."/>
        </authorList>
    </citation>
    <scope>NUCLEOTIDE SEQUENCE [LARGE SCALE GENOMIC DNA]</scope>
    <source>
        <strain evidence="2 3">UAMH7299</strain>
    </source>
</reference>
<name>A0A2B7WLZ2_POLH7</name>
<dbReference type="AlphaFoldDB" id="A0A2B7WLZ2"/>
<proteinExistence type="predicted"/>